<sequence>MPMDRQSADRALTGLGAAHDRIAAAMFVIDSHPGLAFLRGGGLAGRTAERAQTIAPEVDVLWAQFNALSDLLDRARAIRNQKRLGDDDWDALRLLVSEPVLAVDVAGLPIEAGSKAVATVLRVGDLATGLEQRCAAVTAHLSEVDTAWSAIAGNFAPLTEAFGKVAAQAEELGVGELARPLGERLDQARSDGLRDPLAAAPGGQPRPAVQTRLRELTAELDAVRQRVAELAALRDGYQTRLAALRTRLDEVAAAESRVRDAYAIVAEKIADPALPPPPDAAALLRTTLPGSGDVHTRQWVRLEKELNTLEASVARALAHADELREAADGLLDRRGELRGRLDAYRAKAARVGFAEDGDLSVRYQQAHELLFTAPCDLRRSTQAVYAYQQALAELIASTRGTS</sequence>
<keyword evidence="3" id="KW-1185">Reference proteome</keyword>
<dbReference type="EMBL" id="BONZ01000002">
    <property type="protein sequence ID" value="GIH11947.1"/>
    <property type="molecule type" value="Genomic_DNA"/>
</dbReference>
<gene>
    <name evidence="2" type="ORF">Raf01_01190</name>
</gene>
<accession>A0A8J3QLU4</accession>
<organism evidence="2 3">
    <name type="scientific">Rugosimonospora africana</name>
    <dbReference type="NCBI Taxonomy" id="556532"/>
    <lineage>
        <taxon>Bacteria</taxon>
        <taxon>Bacillati</taxon>
        <taxon>Actinomycetota</taxon>
        <taxon>Actinomycetes</taxon>
        <taxon>Micromonosporales</taxon>
        <taxon>Micromonosporaceae</taxon>
        <taxon>Rugosimonospora</taxon>
    </lineage>
</organism>
<dbReference type="Proteomes" id="UP000642748">
    <property type="component" value="Unassembled WGS sequence"/>
</dbReference>
<name>A0A8J3QLU4_9ACTN</name>
<dbReference type="AlphaFoldDB" id="A0A8J3QLU4"/>
<comment type="caution">
    <text evidence="2">The sequence shown here is derived from an EMBL/GenBank/DDBJ whole genome shotgun (WGS) entry which is preliminary data.</text>
</comment>
<keyword evidence="1" id="KW-0175">Coiled coil</keyword>
<feature type="coiled-coil region" evidence="1">
    <location>
        <begin position="206"/>
        <end position="233"/>
    </location>
</feature>
<evidence type="ECO:0000313" key="3">
    <source>
        <dbReference type="Proteomes" id="UP000642748"/>
    </source>
</evidence>
<protein>
    <submittedName>
        <fullName evidence="2">Uncharacterized protein</fullName>
    </submittedName>
</protein>
<reference evidence="2" key="1">
    <citation type="submission" date="2021-01" db="EMBL/GenBank/DDBJ databases">
        <title>Whole genome shotgun sequence of Rugosimonospora africana NBRC 104875.</title>
        <authorList>
            <person name="Komaki H."/>
            <person name="Tamura T."/>
        </authorList>
    </citation>
    <scope>NUCLEOTIDE SEQUENCE</scope>
    <source>
        <strain evidence="2">NBRC 104875</strain>
    </source>
</reference>
<evidence type="ECO:0000313" key="2">
    <source>
        <dbReference type="EMBL" id="GIH11947.1"/>
    </source>
</evidence>
<evidence type="ECO:0000256" key="1">
    <source>
        <dbReference type="SAM" id="Coils"/>
    </source>
</evidence>
<proteinExistence type="predicted"/>